<dbReference type="EMBL" id="KI672088">
    <property type="protein sequence ID" value="ETL43835.1"/>
    <property type="molecule type" value="Genomic_DNA"/>
</dbReference>
<accession>W2JBN5</accession>
<dbReference type="Proteomes" id="UP000053864">
    <property type="component" value="Unassembled WGS sequence"/>
</dbReference>
<organism evidence="2 3">
    <name type="scientific">Phytophthora nicotianae</name>
    <name type="common">Potato buckeye rot agent</name>
    <name type="synonym">Phytophthora parasitica</name>
    <dbReference type="NCBI Taxonomy" id="4792"/>
    <lineage>
        <taxon>Eukaryota</taxon>
        <taxon>Sar</taxon>
        <taxon>Stramenopiles</taxon>
        <taxon>Oomycota</taxon>
        <taxon>Peronosporomycetes</taxon>
        <taxon>Peronosporales</taxon>
        <taxon>Peronosporaceae</taxon>
        <taxon>Phytophthora</taxon>
    </lineage>
</organism>
<reference evidence="2 3" key="2">
    <citation type="submission" date="2013-11" db="EMBL/GenBank/DDBJ databases">
        <title>The Genome Sequence of Phytophthora parasitica CJ05E6.</title>
        <authorList>
            <consortium name="The Broad Institute Genomics Platform"/>
            <person name="Russ C."/>
            <person name="Tyler B."/>
            <person name="Panabieres F."/>
            <person name="Shan W."/>
            <person name="Tripathy S."/>
            <person name="Grunwald N."/>
            <person name="Machado M."/>
            <person name="Johnson C.S."/>
            <person name="Arredondo F."/>
            <person name="Hong C."/>
            <person name="Coffey M."/>
            <person name="Young S.K."/>
            <person name="Zeng Q."/>
            <person name="Gargeya S."/>
            <person name="Fitzgerald M."/>
            <person name="Abouelleil A."/>
            <person name="Alvarado L."/>
            <person name="Chapman S.B."/>
            <person name="Gainer-Dewar J."/>
            <person name="Goldberg J."/>
            <person name="Griggs A."/>
            <person name="Gujja S."/>
            <person name="Hansen M."/>
            <person name="Howarth C."/>
            <person name="Imamovic A."/>
            <person name="Ireland A."/>
            <person name="Larimer J."/>
            <person name="McCowan C."/>
            <person name="Murphy C."/>
            <person name="Pearson M."/>
            <person name="Poon T.W."/>
            <person name="Priest M."/>
            <person name="Roberts A."/>
            <person name="Saif S."/>
            <person name="Shea T."/>
            <person name="Sykes S."/>
            <person name="Wortman J."/>
            <person name="Nusbaum C."/>
            <person name="Birren B."/>
        </authorList>
    </citation>
    <scope>NUCLEOTIDE SEQUENCE [LARGE SCALE GENOMIC DNA]</scope>
    <source>
        <strain evidence="2 3">CJ05E6</strain>
    </source>
</reference>
<sequence>MTVEESFDQVEKMLEEHRQQRKNINLVGLKR</sequence>
<evidence type="ECO:0000313" key="3">
    <source>
        <dbReference type="Proteomes" id="UP000053864"/>
    </source>
</evidence>
<dbReference type="Proteomes" id="UP000053236">
    <property type="component" value="Unassembled WGS sequence"/>
</dbReference>
<name>W2JBN5_PHYNI</name>
<proteinExistence type="predicted"/>
<evidence type="ECO:0000313" key="1">
    <source>
        <dbReference type="EMBL" id="ETK70843.1"/>
    </source>
</evidence>
<gene>
    <name evidence="1" type="ORF">L915_21829</name>
    <name evidence="2" type="ORF">L916_05751</name>
</gene>
<dbReference type="EMBL" id="KI690065">
    <property type="protein sequence ID" value="ETK70843.1"/>
    <property type="molecule type" value="Genomic_DNA"/>
</dbReference>
<evidence type="ECO:0000313" key="2">
    <source>
        <dbReference type="EMBL" id="ETL43835.1"/>
    </source>
</evidence>
<protein>
    <submittedName>
        <fullName evidence="2">Uncharacterized protein</fullName>
    </submittedName>
</protein>
<dbReference type="AlphaFoldDB" id="W2JBN5"/>
<reference evidence="1" key="1">
    <citation type="submission" date="2013-11" db="EMBL/GenBank/DDBJ databases">
        <title>The Genome Sequence of Phytophthora parasitica CJ02B3.</title>
        <authorList>
            <consortium name="The Broad Institute Genomics Platform"/>
            <person name="Russ C."/>
            <person name="Tyler B."/>
            <person name="Panabieres F."/>
            <person name="Shan W."/>
            <person name="Tripathy S."/>
            <person name="Grunwald N."/>
            <person name="Machado M."/>
            <person name="Johnson C.S."/>
            <person name="Arredondo F."/>
            <person name="Hong C."/>
            <person name="Coffey M."/>
            <person name="Young S.K."/>
            <person name="Zeng Q."/>
            <person name="Gargeya S."/>
            <person name="Fitzgerald M."/>
            <person name="Abouelleil A."/>
            <person name="Alvarado L."/>
            <person name="Chapman S.B."/>
            <person name="Gainer-Dewar J."/>
            <person name="Goldberg J."/>
            <person name="Griggs A."/>
            <person name="Gujja S."/>
            <person name="Hansen M."/>
            <person name="Howarth C."/>
            <person name="Imamovic A."/>
            <person name="Ireland A."/>
            <person name="Larimer J."/>
            <person name="McCowan C."/>
            <person name="Murphy C."/>
            <person name="Pearson M."/>
            <person name="Poon T.W."/>
            <person name="Priest M."/>
            <person name="Roberts A."/>
            <person name="Saif S."/>
            <person name="Shea T."/>
            <person name="Sykes S."/>
            <person name="Wortman J."/>
            <person name="Nusbaum C."/>
            <person name="Birren B."/>
        </authorList>
    </citation>
    <scope>NUCLEOTIDE SEQUENCE [LARGE SCALE GENOMIC DNA]</scope>
    <source>
        <strain evidence="1">CJ02B3</strain>
    </source>
</reference>